<keyword evidence="1" id="KW-1133">Transmembrane helix</keyword>
<feature type="transmembrane region" description="Helical" evidence="1">
    <location>
        <begin position="72"/>
        <end position="95"/>
    </location>
</feature>
<evidence type="ECO:0008006" key="4">
    <source>
        <dbReference type="Google" id="ProtNLM"/>
    </source>
</evidence>
<keyword evidence="1" id="KW-0472">Membrane</keyword>
<name>A0ABV3SN28_9HYPH</name>
<reference evidence="2 3" key="1">
    <citation type="submission" date="2024-05" db="EMBL/GenBank/DDBJ databases">
        <authorList>
            <person name="Jiang F."/>
        </authorList>
    </citation>
    <scope>NUCLEOTIDE SEQUENCE [LARGE SCALE GENOMIC DNA]</scope>
    <source>
        <strain evidence="2 3">LZ166</strain>
    </source>
</reference>
<protein>
    <recommendedName>
        <fullName evidence="4">Integral membrane protein</fullName>
    </recommendedName>
</protein>
<proteinExistence type="predicted"/>
<dbReference type="Proteomes" id="UP001556692">
    <property type="component" value="Unassembled WGS sequence"/>
</dbReference>
<keyword evidence="3" id="KW-1185">Reference proteome</keyword>
<evidence type="ECO:0000313" key="2">
    <source>
        <dbReference type="EMBL" id="MEX0408187.1"/>
    </source>
</evidence>
<dbReference type="RefSeq" id="WP_367956059.1">
    <property type="nucleotide sequence ID" value="NZ_JBDPGJ010000005.1"/>
</dbReference>
<evidence type="ECO:0000256" key="1">
    <source>
        <dbReference type="SAM" id="Phobius"/>
    </source>
</evidence>
<feature type="transmembrane region" description="Helical" evidence="1">
    <location>
        <begin position="101"/>
        <end position="119"/>
    </location>
</feature>
<accession>A0ABV3SN28</accession>
<keyword evidence="1" id="KW-0812">Transmembrane</keyword>
<comment type="caution">
    <text evidence="2">The sequence shown here is derived from an EMBL/GenBank/DDBJ whole genome shotgun (WGS) entry which is preliminary data.</text>
</comment>
<gene>
    <name evidence="2" type="ORF">ABGN05_21225</name>
</gene>
<sequence>MSIPMTLYLRNALRLDAVVSAAAGLLMTFGAGLLGPFLALPQPLLFWAGVIIFAWVALLVTVARREAVSRHVLIDVVAGNVLWAAASVGILVGGLVTPNTFGMVFVLAQALAVGVFAALQATALRAAGTAPA</sequence>
<evidence type="ECO:0000313" key="3">
    <source>
        <dbReference type="Proteomes" id="UP001556692"/>
    </source>
</evidence>
<feature type="transmembrane region" description="Helical" evidence="1">
    <location>
        <begin position="12"/>
        <end position="38"/>
    </location>
</feature>
<organism evidence="2 3">
    <name type="scientific">Aquibium pacificus</name>
    <dbReference type="NCBI Taxonomy" id="3153579"/>
    <lineage>
        <taxon>Bacteria</taxon>
        <taxon>Pseudomonadati</taxon>
        <taxon>Pseudomonadota</taxon>
        <taxon>Alphaproteobacteria</taxon>
        <taxon>Hyphomicrobiales</taxon>
        <taxon>Phyllobacteriaceae</taxon>
        <taxon>Aquibium</taxon>
    </lineage>
</organism>
<dbReference type="EMBL" id="JBDPGJ010000005">
    <property type="protein sequence ID" value="MEX0408187.1"/>
    <property type="molecule type" value="Genomic_DNA"/>
</dbReference>
<feature type="transmembrane region" description="Helical" evidence="1">
    <location>
        <begin position="44"/>
        <end position="63"/>
    </location>
</feature>